<organism evidence="1 2">
    <name type="scientific">Meripilus lineatus</name>
    <dbReference type="NCBI Taxonomy" id="2056292"/>
    <lineage>
        <taxon>Eukaryota</taxon>
        <taxon>Fungi</taxon>
        <taxon>Dikarya</taxon>
        <taxon>Basidiomycota</taxon>
        <taxon>Agaricomycotina</taxon>
        <taxon>Agaricomycetes</taxon>
        <taxon>Polyporales</taxon>
        <taxon>Meripilaceae</taxon>
        <taxon>Meripilus</taxon>
    </lineage>
</organism>
<dbReference type="Proteomes" id="UP001212997">
    <property type="component" value="Unassembled WGS sequence"/>
</dbReference>
<evidence type="ECO:0000313" key="1">
    <source>
        <dbReference type="EMBL" id="KAJ3476177.1"/>
    </source>
</evidence>
<accession>A0AAD5UWV0</accession>
<proteinExistence type="predicted"/>
<protein>
    <submittedName>
        <fullName evidence="1">Uncharacterized protein</fullName>
    </submittedName>
</protein>
<name>A0AAD5UWV0_9APHY</name>
<dbReference type="AlphaFoldDB" id="A0AAD5UWV0"/>
<evidence type="ECO:0000313" key="2">
    <source>
        <dbReference type="Proteomes" id="UP001212997"/>
    </source>
</evidence>
<keyword evidence="2" id="KW-1185">Reference proteome</keyword>
<reference evidence="1" key="1">
    <citation type="submission" date="2022-07" db="EMBL/GenBank/DDBJ databases">
        <title>Genome Sequence of Physisporinus lineatus.</title>
        <authorList>
            <person name="Buettner E."/>
        </authorList>
    </citation>
    <scope>NUCLEOTIDE SEQUENCE</scope>
    <source>
        <strain evidence="1">VT162</strain>
    </source>
</reference>
<sequence length="633" mass="72337">MPYRLSSLDSLPNEILHDTFLYLTVSQNTPKRSWAVYALSKVNKRLRCLSLPMLFRDISVSSPRRYRSVVSYFSAHGKQNALYVHSIKFFQHGRYGSPAHDSPVVLMGPFTFATAQPIFPNLRSFECFCPDTWTHRHLTIQLVNKGLYRLTMPYMCSRLFPPVDQFPRLNSLRLFLSPKFTLDDFPGCSCGNCIYPHTSLAQGIHTTISRLSVEQSFKAQWPASIWKTLEFPNLRVLNLQGLGETCVYPVYSFVQRHSTLLEVNLAFQDTALRLEGLIKLIEGTGRWVVPDGVAPTAQLLLSGSKDVPDAAEVVSFQQRYLKFSDDIPDTCVIFPGFAFIREPITSDAKEWRSPKASSVPRYKPIAIAFRIPDKRQFDNSDVANGESLKLSNIDDLLGLSRYFPGLKELRVGSLTICPCESDFISLTTRIGSCLSGWDGLRKFSFGFSIPEDWCRWSPDNVTSGLEITPHDPVPFLDEVYPPLSRNGFFIPLTVKTLKEDYQTWISDQIEERIHTTLPWEEPIDPNDTTLMMRCWEALHYDQVKQAVAVFFETCPTLEEVEWYPFTHMDPSYDYVNYDDGSVWRWKRQTGHRSSPTRITGTLLYHGVVQGGAPSFDILLGEELAYAEEMRERQ</sequence>
<gene>
    <name evidence="1" type="ORF">NLI96_g11337</name>
</gene>
<comment type="caution">
    <text evidence="1">The sequence shown here is derived from an EMBL/GenBank/DDBJ whole genome shotgun (WGS) entry which is preliminary data.</text>
</comment>
<dbReference type="EMBL" id="JANAWD010000742">
    <property type="protein sequence ID" value="KAJ3476177.1"/>
    <property type="molecule type" value="Genomic_DNA"/>
</dbReference>